<dbReference type="Proteomes" id="UP000004277">
    <property type="component" value="Unassembled WGS sequence"/>
</dbReference>
<name>A0ACD3SRN8_9BURK</name>
<gene>
    <name evidence="1" type="ORF">MW7_009130</name>
</gene>
<dbReference type="EMBL" id="AKCV02000015">
    <property type="protein sequence ID" value="TMS58851.1"/>
    <property type="molecule type" value="Genomic_DNA"/>
</dbReference>
<reference evidence="1" key="1">
    <citation type="submission" date="2019-05" db="EMBL/GenBank/DDBJ databases">
        <title>Revised genome assembly of Burkholderiaceae (previously Ralstonia) sp. PBA.</title>
        <authorList>
            <person name="Gan H.M."/>
        </authorList>
    </citation>
    <scope>NUCLEOTIDE SEQUENCE</scope>
    <source>
        <strain evidence="1">PBA</strain>
    </source>
</reference>
<accession>A0ACD3SRN8</accession>
<comment type="caution">
    <text evidence="1">The sequence shown here is derived from an EMBL/GenBank/DDBJ whole genome shotgun (WGS) entry which is preliminary data.</text>
</comment>
<sequence length="227" mass="24090">MSVPRTSLAAMALGCAICFAGAAAWAQPAGEQVLSTQDLTVTEGAFGLNDAIQAGEMRRRTAAGPQASAPQPLAPEPAYARYPQYKGTIGDVPIRMRLGPKPDERDSVHGEYHYGTSRAVQRVAGEYADGTFLMEESDDGTTVTGMWEGQIDARGVVRGQWTDAFDRRRILPFVLVPVTVTVIPPYRSDDPAYSNAAPIAAPAPMPAPRAPALPATPGPARSSIIGW</sequence>
<evidence type="ECO:0000313" key="1">
    <source>
        <dbReference type="EMBL" id="TMS58851.1"/>
    </source>
</evidence>
<proteinExistence type="predicted"/>
<keyword evidence="2" id="KW-1185">Reference proteome</keyword>
<evidence type="ECO:0000313" key="2">
    <source>
        <dbReference type="Proteomes" id="UP000004277"/>
    </source>
</evidence>
<organism evidence="1 2">
    <name type="scientific">Imbroritus primus</name>
    <dbReference type="NCBI Taxonomy" id="3058603"/>
    <lineage>
        <taxon>Bacteria</taxon>
        <taxon>Pseudomonadati</taxon>
        <taxon>Pseudomonadota</taxon>
        <taxon>Betaproteobacteria</taxon>
        <taxon>Burkholderiales</taxon>
        <taxon>Burkholderiaceae</taxon>
        <taxon>Imbroritus</taxon>
    </lineage>
</organism>
<protein>
    <submittedName>
        <fullName evidence="1">Uncharacterized protein</fullName>
    </submittedName>
</protein>